<feature type="compositionally biased region" description="Basic and acidic residues" evidence="3">
    <location>
        <begin position="428"/>
        <end position="439"/>
    </location>
</feature>
<evidence type="ECO:0000256" key="2">
    <source>
        <dbReference type="ARBA" id="ARBA00023180"/>
    </source>
</evidence>
<dbReference type="PANTHER" id="PTHR42970:SF1">
    <property type="entry name" value="PECTATE LYASE C-RELATED"/>
    <property type="match status" value="1"/>
</dbReference>
<evidence type="ECO:0008006" key="6">
    <source>
        <dbReference type="Google" id="ProtNLM"/>
    </source>
</evidence>
<dbReference type="InterPro" id="IPR012334">
    <property type="entry name" value="Pectin_lyas_fold"/>
</dbReference>
<dbReference type="PANTHER" id="PTHR42970">
    <property type="entry name" value="PECTATE LYASE C-RELATED"/>
    <property type="match status" value="1"/>
</dbReference>
<sequence>MLRILLIFLIYIIGVQASADAPVLPVFSGAEGFGTRTTGGRGGIVCKVTNLNDSGTGSLRDCIDNPQPRIIIFTTGGIIRLESNLSIRHPYLTIFGQTAPGDGIVVTGTPTIQQALVTIATHDVVVQHLRFRTSLGSEPDCCSHALTIAPAENNDPLANIVLDHCSFSGGTTGIIACTNDTHDTTLSYNIIGPGHKQAVKEKEDDGNQGIFFDSPGTHAISLHHNLVIHSQSSNPSFKTGNGIIDIVNNLIYNWGQSGVEIISKHGKMQVNLIHNLYVMGKDSQREAPELAARNAGEDYQLFLEENLSIRDSEQPEPLPVNFNLLGWPTANWESNERFPAPPITTFKAQTLLDKILPTVGAILPRRDATDLAAVEDTRKQQGNIPPCPTPPECPVNTAAPSVYASGSSATDKDDDGIPDTWEQANTLDPDKPDATEDHNVNGYSNIEEWVFSLTPSTALAQHHQKAKAAN</sequence>
<keyword evidence="2" id="KW-0325">Glycoprotein</keyword>
<name>A0ABX7X4C4_9GAMM</name>
<reference evidence="4 5" key="1">
    <citation type="submission" date="2021-04" db="EMBL/GenBank/DDBJ databases">
        <title>Genomics, taxonomy and metabolism of representatives of sulfur bacteria of the genus Thiothrix: Thiothrix fructosivorans QT, Thiothrix unzii A1T and three new species, Thiothrix subterranea sp. nov., Thiothrix litoralis sp. nov. and 'Candidatus Thiothrix anitrata' sp. nov.</title>
        <authorList>
            <person name="Ravin N.V."/>
            <person name="Smolyakov D."/>
            <person name="Rudenko T.S."/>
            <person name="Mardanov A.V."/>
            <person name="Beletsky A.V."/>
            <person name="Markov N.D."/>
            <person name="Fomenkov A.I."/>
            <person name="Roberts R.J."/>
            <person name="Karnachuk O.V."/>
            <person name="Novikov A."/>
            <person name="Grabovich M.Y."/>
        </authorList>
    </citation>
    <scope>NUCLEOTIDE SEQUENCE [LARGE SCALE GENOMIC DNA]</scope>
    <source>
        <strain evidence="4 5">AS</strain>
    </source>
</reference>
<evidence type="ECO:0000313" key="4">
    <source>
        <dbReference type="EMBL" id="QTR47985.1"/>
    </source>
</evidence>
<protein>
    <recommendedName>
        <fullName evidence="6">Pectate lyase</fullName>
    </recommendedName>
</protein>
<feature type="region of interest" description="Disordered" evidence="3">
    <location>
        <begin position="376"/>
        <end position="441"/>
    </location>
</feature>
<evidence type="ECO:0000256" key="1">
    <source>
        <dbReference type="ARBA" id="ARBA00022723"/>
    </source>
</evidence>
<dbReference type="InterPro" id="IPR052063">
    <property type="entry name" value="Polysaccharide_Lyase_1"/>
</dbReference>
<accession>A0ABX7X4C4</accession>
<dbReference type="RefSeq" id="WP_210224218.1">
    <property type="nucleotide sequence ID" value="NZ_CP072801.1"/>
</dbReference>
<evidence type="ECO:0000256" key="3">
    <source>
        <dbReference type="SAM" id="MobiDB-lite"/>
    </source>
</evidence>
<dbReference type="Proteomes" id="UP000672039">
    <property type="component" value="Chromosome"/>
</dbReference>
<keyword evidence="5" id="KW-1185">Reference proteome</keyword>
<dbReference type="SUPFAM" id="SSF51126">
    <property type="entry name" value="Pectin lyase-like"/>
    <property type="match status" value="1"/>
</dbReference>
<gene>
    <name evidence="4" type="ORF">J9253_08755</name>
</gene>
<dbReference type="EMBL" id="CP072801">
    <property type="protein sequence ID" value="QTR47985.1"/>
    <property type="molecule type" value="Genomic_DNA"/>
</dbReference>
<evidence type="ECO:0000313" key="5">
    <source>
        <dbReference type="Proteomes" id="UP000672039"/>
    </source>
</evidence>
<organism evidence="4 5">
    <name type="scientific">Thiothrix litoralis</name>
    <dbReference type="NCBI Taxonomy" id="2891210"/>
    <lineage>
        <taxon>Bacteria</taxon>
        <taxon>Pseudomonadati</taxon>
        <taxon>Pseudomonadota</taxon>
        <taxon>Gammaproteobacteria</taxon>
        <taxon>Thiotrichales</taxon>
        <taxon>Thiotrichaceae</taxon>
        <taxon>Thiothrix</taxon>
    </lineage>
</organism>
<keyword evidence="1" id="KW-0479">Metal-binding</keyword>
<proteinExistence type="predicted"/>
<dbReference type="Gene3D" id="2.160.20.10">
    <property type="entry name" value="Single-stranded right-handed beta-helix, Pectin lyase-like"/>
    <property type="match status" value="1"/>
</dbReference>
<dbReference type="InterPro" id="IPR011050">
    <property type="entry name" value="Pectin_lyase_fold/virulence"/>
</dbReference>